<reference evidence="8 9" key="1">
    <citation type="submission" date="2023-04" db="EMBL/GenBank/DDBJ databases">
        <title>Genome of Basidiobolus ranarum AG-B5.</title>
        <authorList>
            <person name="Stajich J.E."/>
            <person name="Carter-House D."/>
            <person name="Gryganskyi A."/>
        </authorList>
    </citation>
    <scope>NUCLEOTIDE SEQUENCE [LARGE SCALE GENOMIC DNA]</scope>
    <source>
        <strain evidence="8 9">AG-B5</strain>
    </source>
</reference>
<dbReference type="PANTHER" id="PTHR45936">
    <property type="entry name" value="TRNA-DIHYDROURIDINE(20) SYNTHASE [NAD(P)+]-LIKE"/>
    <property type="match status" value="1"/>
</dbReference>
<sequence length="375" mass="42302">MAFSDDASDFYRNKVMLAPMVRVGSLPLRMLALEYGADLVYTPEMIDKRVIGSTRVVNEVTGTIDYFKNGKINFQLHPNEKSRLIFQLGTADPELALEAVRVVAQDISGVDINCGCPKHFSISGGMGVALMSDSERLCKILRNLVENSGLPITCKIRIFPSKEDTIEFVKLVASTGIKAIGVHCRTKDERPKEPGHWDYFTDIVKAVDIPVIANGDIFKYEDIARVKEMTNVSSVMIARGAHRNVSVFRREGLIPIREIIIKYIKNAVQIDNVFPNTKYTLMQMLIEDTKSAEFKGLQKAKTHEQLCKEFGLQEYYAQAMKEKEELTLKLSLRKISSEKEAEVNQKKRKNEDLLETPSKKAEPDTMPSTDCDNIE</sequence>
<comment type="caution">
    <text evidence="8">The sequence shown here is derived from an EMBL/GenBank/DDBJ whole genome shotgun (WGS) entry which is preliminary data.</text>
</comment>
<dbReference type="PANTHER" id="PTHR45936:SF1">
    <property type="entry name" value="TRNA-DIHYDROURIDINE(20) SYNTHASE [NAD(P)+]-LIKE"/>
    <property type="match status" value="1"/>
</dbReference>
<proteinExistence type="inferred from homology"/>
<name>A0ABR2WZW9_9FUNG</name>
<dbReference type="InterPro" id="IPR035587">
    <property type="entry name" value="DUS-like_FMN-bd"/>
</dbReference>
<feature type="compositionally biased region" description="Basic and acidic residues" evidence="6">
    <location>
        <begin position="337"/>
        <end position="363"/>
    </location>
</feature>
<dbReference type="PIRSF" id="PIRSF006621">
    <property type="entry name" value="Dus"/>
    <property type="match status" value="1"/>
</dbReference>
<dbReference type="Pfam" id="PF01207">
    <property type="entry name" value="Dus"/>
    <property type="match status" value="1"/>
</dbReference>
<dbReference type="InterPro" id="IPR001269">
    <property type="entry name" value="DUS_fam"/>
</dbReference>
<feature type="domain" description="DUS-like FMN-binding" evidence="7">
    <location>
        <begin position="16"/>
        <end position="325"/>
    </location>
</feature>
<evidence type="ECO:0000256" key="4">
    <source>
        <dbReference type="ARBA" id="ARBA00023002"/>
    </source>
</evidence>
<evidence type="ECO:0000259" key="7">
    <source>
        <dbReference type="Pfam" id="PF01207"/>
    </source>
</evidence>
<keyword evidence="2 5" id="KW-0288">FMN</keyword>
<organism evidence="8 9">
    <name type="scientific">Basidiobolus ranarum</name>
    <dbReference type="NCBI Taxonomy" id="34480"/>
    <lineage>
        <taxon>Eukaryota</taxon>
        <taxon>Fungi</taxon>
        <taxon>Fungi incertae sedis</taxon>
        <taxon>Zoopagomycota</taxon>
        <taxon>Entomophthoromycotina</taxon>
        <taxon>Basidiobolomycetes</taxon>
        <taxon>Basidiobolales</taxon>
        <taxon>Basidiobolaceae</taxon>
        <taxon>Basidiobolus</taxon>
    </lineage>
</organism>
<feature type="compositionally biased region" description="Polar residues" evidence="6">
    <location>
        <begin position="366"/>
        <end position="375"/>
    </location>
</feature>
<gene>
    <name evidence="8" type="primary">dus2_1</name>
    <name evidence="8" type="ORF">K7432_003436</name>
</gene>
<dbReference type="Gene3D" id="3.20.20.70">
    <property type="entry name" value="Aldolase class I"/>
    <property type="match status" value="1"/>
</dbReference>
<dbReference type="EMBL" id="JASJQH010000105">
    <property type="protein sequence ID" value="KAK9767041.1"/>
    <property type="molecule type" value="Genomic_DNA"/>
</dbReference>
<dbReference type="InterPro" id="IPR013785">
    <property type="entry name" value="Aldolase_TIM"/>
</dbReference>
<evidence type="ECO:0000256" key="1">
    <source>
        <dbReference type="ARBA" id="ARBA00022630"/>
    </source>
</evidence>
<evidence type="ECO:0000256" key="2">
    <source>
        <dbReference type="ARBA" id="ARBA00022643"/>
    </source>
</evidence>
<dbReference type="SUPFAM" id="SSF51395">
    <property type="entry name" value="FMN-linked oxidoreductases"/>
    <property type="match status" value="1"/>
</dbReference>
<dbReference type="Proteomes" id="UP001479436">
    <property type="component" value="Unassembled WGS sequence"/>
</dbReference>
<evidence type="ECO:0000313" key="9">
    <source>
        <dbReference type="Proteomes" id="UP001479436"/>
    </source>
</evidence>
<protein>
    <recommendedName>
        <fullName evidence="5">tRNA-dihydrouridine synthase</fullName>
        <ecNumber evidence="5">1.3.1.-</ecNumber>
    </recommendedName>
</protein>
<dbReference type="GO" id="GO:0102264">
    <property type="term" value="F:tRNA-dihydrouridine20 synthase activity"/>
    <property type="evidence" value="ECO:0007669"/>
    <property type="project" value="UniProtKB-EC"/>
</dbReference>
<comment type="function">
    <text evidence="5">Catalyzes the synthesis of dihydrouridine, a modified base found in the D-loop of most tRNAs.</text>
</comment>
<keyword evidence="1 5" id="KW-0285">Flavoprotein</keyword>
<evidence type="ECO:0000256" key="6">
    <source>
        <dbReference type="SAM" id="MobiDB-lite"/>
    </source>
</evidence>
<comment type="cofactor">
    <cofactor evidence="5">
        <name>FMN</name>
        <dbReference type="ChEBI" id="CHEBI:58210"/>
    </cofactor>
</comment>
<evidence type="ECO:0000256" key="5">
    <source>
        <dbReference type="PIRNR" id="PIRNR006621"/>
    </source>
</evidence>
<dbReference type="CDD" id="cd02801">
    <property type="entry name" value="DUS_like_FMN"/>
    <property type="match status" value="1"/>
</dbReference>
<keyword evidence="9" id="KW-1185">Reference proteome</keyword>
<keyword evidence="4 5" id="KW-0560">Oxidoreductase</keyword>
<dbReference type="EC" id="1.3.1.-" evidence="5"/>
<keyword evidence="3 5" id="KW-0819">tRNA processing</keyword>
<evidence type="ECO:0000313" key="8">
    <source>
        <dbReference type="EMBL" id="KAK9767041.1"/>
    </source>
</evidence>
<feature type="region of interest" description="Disordered" evidence="6">
    <location>
        <begin position="337"/>
        <end position="375"/>
    </location>
</feature>
<evidence type="ECO:0000256" key="3">
    <source>
        <dbReference type="ARBA" id="ARBA00022694"/>
    </source>
</evidence>
<comment type="similarity">
    <text evidence="5">Belongs to the dus family.</text>
</comment>
<accession>A0ABR2WZW9</accession>
<dbReference type="InterPro" id="IPR052582">
    <property type="entry name" value="tRNA-DUS-like"/>
</dbReference>